<reference evidence="3" key="1">
    <citation type="submission" date="2016-08" db="EMBL/GenBank/DDBJ databases">
        <title>Complete Genome Seqeunce of Paenibacillus sp. nov. IHBB 9852 from high altitute lake of Indian trans-Himalayas.</title>
        <authorList>
            <person name="Kiran S."/>
            <person name="Swarnkar M.K."/>
            <person name="Rana A."/>
            <person name="Tewari R."/>
            <person name="Gulati A."/>
        </authorList>
    </citation>
    <scope>NUCLEOTIDE SEQUENCE [LARGE SCALE GENOMIC DNA]</scope>
    <source>
        <strain evidence="3">IHBB 9852</strain>
    </source>
</reference>
<evidence type="ECO:0000313" key="3">
    <source>
        <dbReference type="EMBL" id="ANY75791.1"/>
    </source>
</evidence>
<accession>A0A1B2E755</accession>
<dbReference type="RefSeq" id="WP_099479588.1">
    <property type="nucleotide sequence ID" value="NZ_CP016809.1"/>
</dbReference>
<dbReference type="InterPro" id="IPR036388">
    <property type="entry name" value="WH-like_DNA-bd_sf"/>
</dbReference>
<dbReference type="PROSITE" id="PS50995">
    <property type="entry name" value="HTH_MARR_2"/>
    <property type="match status" value="1"/>
</dbReference>
<protein>
    <submittedName>
        <fullName evidence="3">MarR family transcriptional regulator</fullName>
    </submittedName>
</protein>
<dbReference type="SUPFAM" id="SSF46785">
    <property type="entry name" value="Winged helix' DNA-binding domain"/>
    <property type="match status" value="1"/>
</dbReference>
<dbReference type="SMART" id="SM00347">
    <property type="entry name" value="HTH_MARR"/>
    <property type="match status" value="1"/>
</dbReference>
<dbReference type="KEGG" id="pib:BBD41_26210"/>
<dbReference type="PANTHER" id="PTHR33164:SF57">
    <property type="entry name" value="MARR-FAMILY TRANSCRIPTIONAL REGULATOR"/>
    <property type="match status" value="1"/>
</dbReference>
<dbReference type="PANTHER" id="PTHR33164">
    <property type="entry name" value="TRANSCRIPTIONAL REGULATOR, MARR FAMILY"/>
    <property type="match status" value="1"/>
</dbReference>
<dbReference type="EMBL" id="CP016809">
    <property type="protein sequence ID" value="ANY75791.1"/>
    <property type="molecule type" value="Genomic_DNA"/>
</dbReference>
<organism evidence="3">
    <name type="scientific">Paenibacillus ihbetae</name>
    <dbReference type="NCBI Taxonomy" id="1870820"/>
    <lineage>
        <taxon>Bacteria</taxon>
        <taxon>Bacillati</taxon>
        <taxon>Bacillota</taxon>
        <taxon>Bacilli</taxon>
        <taxon>Bacillales</taxon>
        <taxon>Paenibacillaceae</taxon>
        <taxon>Paenibacillus</taxon>
    </lineage>
</organism>
<evidence type="ECO:0000259" key="2">
    <source>
        <dbReference type="PROSITE" id="PS50995"/>
    </source>
</evidence>
<dbReference type="InterPro" id="IPR036390">
    <property type="entry name" value="WH_DNA-bd_sf"/>
</dbReference>
<sequence length="144" mass="16487">MSTNPKHDLITSWLSLTQTQAMITNELEQTLQQQHDLSLNEFYVLLFLFEAPEKKLRLQQLQAMVGLSQSAISRLVSRFEAKGCGAMQRAICENDRRGIYTSLTSIGEDKLQRARSTVLKVLEQQFSSPRFRQGVQDIMEILKP</sequence>
<dbReference type="GO" id="GO:0006950">
    <property type="term" value="P:response to stress"/>
    <property type="evidence" value="ECO:0007669"/>
    <property type="project" value="TreeGrafter"/>
</dbReference>
<dbReference type="InterPro" id="IPR039422">
    <property type="entry name" value="MarR/SlyA-like"/>
</dbReference>
<feature type="domain" description="HTH marR-type" evidence="2">
    <location>
        <begin position="6"/>
        <end position="144"/>
    </location>
</feature>
<evidence type="ECO:0000256" key="1">
    <source>
        <dbReference type="ARBA" id="ARBA00023125"/>
    </source>
</evidence>
<dbReference type="AlphaFoldDB" id="A0A1B2E755"/>
<dbReference type="Gene3D" id="1.10.10.10">
    <property type="entry name" value="Winged helix-like DNA-binding domain superfamily/Winged helix DNA-binding domain"/>
    <property type="match status" value="1"/>
</dbReference>
<name>A0A1B2E755_9BACL</name>
<proteinExistence type="predicted"/>
<gene>
    <name evidence="3" type="ORF">BBD41_26210</name>
</gene>
<dbReference type="InterPro" id="IPR000835">
    <property type="entry name" value="HTH_MarR-typ"/>
</dbReference>
<dbReference type="Pfam" id="PF12802">
    <property type="entry name" value="MarR_2"/>
    <property type="match status" value="1"/>
</dbReference>
<dbReference type="GO" id="GO:0003700">
    <property type="term" value="F:DNA-binding transcription factor activity"/>
    <property type="evidence" value="ECO:0007669"/>
    <property type="project" value="InterPro"/>
</dbReference>
<keyword evidence="1" id="KW-0238">DNA-binding</keyword>
<dbReference type="GO" id="GO:0003677">
    <property type="term" value="F:DNA binding"/>
    <property type="evidence" value="ECO:0007669"/>
    <property type="project" value="UniProtKB-KW"/>
</dbReference>